<keyword evidence="2" id="KW-1185">Reference proteome</keyword>
<evidence type="ECO:0000313" key="1">
    <source>
        <dbReference type="EMBL" id="QDG53391.1"/>
    </source>
</evidence>
<reference evidence="1 2" key="1">
    <citation type="submission" date="2019-06" db="EMBL/GenBank/DDBJ databases">
        <title>Persicimonas caeni gen. nov., sp. nov., a predatory bacterium isolated from solar saltern.</title>
        <authorList>
            <person name="Wang S."/>
        </authorList>
    </citation>
    <scope>NUCLEOTIDE SEQUENCE [LARGE SCALE GENOMIC DNA]</scope>
    <source>
        <strain evidence="1 2">YN101</strain>
    </source>
</reference>
<dbReference type="OrthoDB" id="5518112at2"/>
<protein>
    <submittedName>
        <fullName evidence="1">Uncharacterized protein</fullName>
    </submittedName>
</protein>
<gene>
    <name evidence="1" type="ORF">FIV42_22385</name>
</gene>
<dbReference type="Proteomes" id="UP000315995">
    <property type="component" value="Chromosome"/>
</dbReference>
<organism evidence="1 2">
    <name type="scientific">Persicimonas caeni</name>
    <dbReference type="NCBI Taxonomy" id="2292766"/>
    <lineage>
        <taxon>Bacteria</taxon>
        <taxon>Deltaproteobacteria</taxon>
        <taxon>Bradymonadales</taxon>
        <taxon>Bradymonadaceae</taxon>
        <taxon>Persicimonas</taxon>
    </lineage>
</organism>
<accession>A0A4Y6PYJ8</accession>
<proteinExistence type="predicted"/>
<evidence type="ECO:0000313" key="2">
    <source>
        <dbReference type="Proteomes" id="UP000315995"/>
    </source>
</evidence>
<dbReference type="AlphaFoldDB" id="A0A4Y6PYJ8"/>
<dbReference type="RefSeq" id="WP_141199847.1">
    <property type="nucleotide sequence ID" value="NZ_CP041186.1"/>
</dbReference>
<name>A0A4Y6PYJ8_PERCE</name>
<dbReference type="EMBL" id="CP041186">
    <property type="protein sequence ID" value="QDG53391.1"/>
    <property type="molecule type" value="Genomic_DNA"/>
</dbReference>
<sequence length="140" mass="14909">MSNINGVNSSGFNATQLQNAQTEGANNSGSSFGDFMGDVADGALAGVAAVAPFFPGGELVKMAANGLRGLSDQAPAGLGGAKGEKLDQMWEMQEQNQMFNLQYMHLQQELQSDNRHFSTMSNLLKARHDTAKAAINNMRV</sequence>
<accession>A0A5B8Y9F8</accession>